<dbReference type="SUPFAM" id="SSF51092">
    <property type="entry name" value="Vitelline membrane outer protein-I (VMO-I)"/>
    <property type="match status" value="1"/>
</dbReference>
<dbReference type="InterPro" id="IPR036706">
    <property type="entry name" value="VOMI_sf"/>
</dbReference>
<keyword evidence="1" id="KW-0732">Signal</keyword>
<protein>
    <submittedName>
        <fullName evidence="2">Vitelline membrane outer layer 1 homolog a</fullName>
    </submittedName>
</protein>
<organism evidence="2 3">
    <name type="scientific">Oryzias latipes</name>
    <name type="common">Japanese rice fish</name>
    <name type="synonym">Japanese killifish</name>
    <dbReference type="NCBI Taxonomy" id="8090"/>
    <lineage>
        <taxon>Eukaryota</taxon>
        <taxon>Metazoa</taxon>
        <taxon>Chordata</taxon>
        <taxon>Craniata</taxon>
        <taxon>Vertebrata</taxon>
        <taxon>Euteleostomi</taxon>
        <taxon>Actinopterygii</taxon>
        <taxon>Neopterygii</taxon>
        <taxon>Teleostei</taxon>
        <taxon>Neoteleostei</taxon>
        <taxon>Acanthomorphata</taxon>
        <taxon>Ovalentaria</taxon>
        <taxon>Atherinomorphae</taxon>
        <taxon>Beloniformes</taxon>
        <taxon>Adrianichthyidae</taxon>
        <taxon>Oryziinae</taxon>
        <taxon>Oryzias</taxon>
    </lineage>
</organism>
<reference evidence="2" key="3">
    <citation type="submission" date="2025-08" db="UniProtKB">
        <authorList>
            <consortium name="Ensembl"/>
        </authorList>
    </citation>
    <scope>IDENTIFICATION</scope>
    <source>
        <strain evidence="2">HSOK</strain>
    </source>
</reference>
<reference evidence="2 3" key="2">
    <citation type="submission" date="2017-04" db="EMBL/GenBank/DDBJ databases">
        <title>CpG methylation of centromeres and impact of large insertions on vertebrate speciation.</title>
        <authorList>
            <person name="Ichikawa K."/>
            <person name="Yoshimura J."/>
            <person name="Morishita S."/>
        </authorList>
    </citation>
    <scope>NUCLEOTIDE SEQUENCE</scope>
    <source>
        <strain evidence="2 3">HSOK</strain>
    </source>
</reference>
<dbReference type="PANTHER" id="PTHR18841:SF0">
    <property type="entry name" value="VITELLINE MEMBRANE OUTER LAYER 1 HOMOLOG A-RELATED"/>
    <property type="match status" value="1"/>
</dbReference>
<dbReference type="Pfam" id="PF03762">
    <property type="entry name" value="VOMI"/>
    <property type="match status" value="1"/>
</dbReference>
<proteinExistence type="predicted"/>
<evidence type="ECO:0000313" key="3">
    <source>
        <dbReference type="Proteomes" id="UP000265200"/>
    </source>
</evidence>
<dbReference type="AlphaFoldDB" id="A0A3P9H9G6"/>
<evidence type="ECO:0000256" key="1">
    <source>
        <dbReference type="SAM" id="SignalP"/>
    </source>
</evidence>
<dbReference type="InterPro" id="IPR005515">
    <property type="entry name" value="VOMI"/>
</dbReference>
<feature type="signal peptide" evidence="1">
    <location>
        <begin position="1"/>
        <end position="22"/>
    </location>
</feature>
<reference key="1">
    <citation type="journal article" date="2007" name="Nature">
        <title>The medaka draft genome and insights into vertebrate genome evolution.</title>
        <authorList>
            <person name="Kasahara M."/>
            <person name="Naruse K."/>
            <person name="Sasaki S."/>
            <person name="Nakatani Y."/>
            <person name="Qu W."/>
            <person name="Ahsan B."/>
            <person name="Yamada T."/>
            <person name="Nagayasu Y."/>
            <person name="Doi K."/>
            <person name="Kasai Y."/>
            <person name="Jindo T."/>
            <person name="Kobayashi D."/>
            <person name="Shimada A."/>
            <person name="Toyoda A."/>
            <person name="Kuroki Y."/>
            <person name="Fujiyama A."/>
            <person name="Sasaki T."/>
            <person name="Shimizu A."/>
            <person name="Asakawa S."/>
            <person name="Shimizu N."/>
            <person name="Hashimoto S."/>
            <person name="Yang J."/>
            <person name="Lee Y."/>
            <person name="Matsushima K."/>
            <person name="Sugano S."/>
            <person name="Sakaizumi M."/>
            <person name="Narita T."/>
            <person name="Ohishi K."/>
            <person name="Haga S."/>
            <person name="Ohta F."/>
            <person name="Nomoto H."/>
            <person name="Nogata K."/>
            <person name="Morishita T."/>
            <person name="Endo T."/>
            <person name="Shin-I T."/>
            <person name="Takeda H."/>
            <person name="Morishita S."/>
            <person name="Kohara Y."/>
        </authorList>
    </citation>
    <scope>NUCLEOTIDE SEQUENCE [LARGE SCALE GENOMIC DNA]</scope>
    <source>
        <strain>Hd-rR</strain>
    </source>
</reference>
<accession>A0A3P9H9G6</accession>
<dbReference type="Ensembl" id="ENSORLT00015007612.1">
    <property type="protein sequence ID" value="ENSORLP00015004446.1"/>
    <property type="gene ID" value="ENSORLG00015000150.1"/>
</dbReference>
<sequence>MKLLSLTLFHLLQLSWLHSVTGQRVASYNLAVPYGNQWGDWGEQDMCPEGFYAAGFSLKVEQPQGSGDDTALNGIRLYCVNPQNKQQQVIRESAVGRWGEWTAVKMCETGYLASYMLRVEPPQGGGDDTSVNNIKSHKHSSRRNNHSTKEAIICDPKKQSEGSSVVATVLNWRGLDWNGAIGAIGATSALKGPFVV</sequence>
<feature type="chain" id="PRO_5018239364" evidence="1">
    <location>
        <begin position="23"/>
        <end position="196"/>
    </location>
</feature>
<dbReference type="PANTHER" id="PTHR18841">
    <property type="entry name" value="VITELLINE MEMBRANE OUTER LAYER PROTEIN I-RELATED"/>
    <property type="match status" value="1"/>
</dbReference>
<evidence type="ECO:0000313" key="2">
    <source>
        <dbReference type="Ensembl" id="ENSORLP00015004446.1"/>
    </source>
</evidence>
<reference evidence="2" key="4">
    <citation type="submission" date="2025-09" db="UniProtKB">
        <authorList>
            <consortium name="Ensembl"/>
        </authorList>
    </citation>
    <scope>IDENTIFICATION</scope>
    <source>
        <strain evidence="2">HSOK</strain>
    </source>
</reference>
<name>A0A3P9H9G6_ORYLA</name>
<dbReference type="Gene3D" id="2.100.10.20">
    <property type="entry name" value="Vitelline membrane outer layer protein I (VOMI)"/>
    <property type="match status" value="1"/>
</dbReference>
<dbReference type="Proteomes" id="UP000265200">
    <property type="component" value="Chromosome 17"/>
</dbReference>